<dbReference type="eggNOG" id="COG2226">
    <property type="taxonomic scope" value="Bacteria"/>
</dbReference>
<accession>A0A098MA13</accession>
<gene>
    <name evidence="1" type="ORF">PWYN_08595</name>
</gene>
<reference evidence="1 2" key="1">
    <citation type="submission" date="2014-08" db="EMBL/GenBank/DDBJ databases">
        <authorList>
            <person name="den Bakker H.C."/>
        </authorList>
    </citation>
    <scope>NUCLEOTIDE SEQUENCE [LARGE SCALE GENOMIC DNA]</scope>
    <source>
        <strain evidence="1 2">DSM 18334</strain>
    </source>
</reference>
<dbReference type="RefSeq" id="WP_036650301.1">
    <property type="nucleotide sequence ID" value="NZ_JQCR01000002.1"/>
</dbReference>
<dbReference type="InterPro" id="IPR029063">
    <property type="entry name" value="SAM-dependent_MTases_sf"/>
</dbReference>
<organism evidence="1 2">
    <name type="scientific">Paenibacillus wynnii</name>
    <dbReference type="NCBI Taxonomy" id="268407"/>
    <lineage>
        <taxon>Bacteria</taxon>
        <taxon>Bacillati</taxon>
        <taxon>Bacillota</taxon>
        <taxon>Bacilli</taxon>
        <taxon>Bacillales</taxon>
        <taxon>Paenibacillaceae</taxon>
        <taxon>Paenibacillus</taxon>
    </lineage>
</organism>
<comment type="caution">
    <text evidence="1">The sequence shown here is derived from an EMBL/GenBank/DDBJ whole genome shotgun (WGS) entry which is preliminary data.</text>
</comment>
<dbReference type="STRING" id="268407.PWYN_08595"/>
<sequence length="83" mass="9232">MGNTDKFEMIADSYDISERIQIAKVSSDAIREYLGDAKRKSAIDFGCGTGLVGYRDIQSKTFYTGSKIFMGQDASMFILNSQK</sequence>
<dbReference type="Proteomes" id="UP000029734">
    <property type="component" value="Unassembled WGS sequence"/>
</dbReference>
<keyword evidence="2" id="KW-1185">Reference proteome</keyword>
<evidence type="ECO:0000313" key="2">
    <source>
        <dbReference type="Proteomes" id="UP000029734"/>
    </source>
</evidence>
<proteinExistence type="predicted"/>
<dbReference type="EMBL" id="JQCR01000002">
    <property type="protein sequence ID" value="KGE19390.1"/>
    <property type="molecule type" value="Genomic_DNA"/>
</dbReference>
<protein>
    <recommendedName>
        <fullName evidence="3">Methyltransferase type 11</fullName>
    </recommendedName>
</protein>
<name>A0A098MA13_9BACL</name>
<evidence type="ECO:0000313" key="1">
    <source>
        <dbReference type="EMBL" id="KGE19390.1"/>
    </source>
</evidence>
<evidence type="ECO:0008006" key="3">
    <source>
        <dbReference type="Google" id="ProtNLM"/>
    </source>
</evidence>
<dbReference type="AlphaFoldDB" id="A0A098MA13"/>
<reference evidence="1 2" key="2">
    <citation type="submission" date="2014-10" db="EMBL/GenBank/DDBJ databases">
        <title>Comparative genomics of the Paenibacillus odorifer group.</title>
        <authorList>
            <person name="Tsai Y.-C."/>
            <person name="Martin N."/>
            <person name="Korlach J."/>
            <person name="Wiedmann M."/>
        </authorList>
    </citation>
    <scope>NUCLEOTIDE SEQUENCE [LARGE SCALE GENOMIC DNA]</scope>
    <source>
        <strain evidence="1 2">DSM 18334</strain>
    </source>
</reference>
<dbReference type="OrthoDB" id="9791837at2"/>
<dbReference type="SUPFAM" id="SSF53335">
    <property type="entry name" value="S-adenosyl-L-methionine-dependent methyltransferases"/>
    <property type="match status" value="1"/>
</dbReference>